<dbReference type="SUPFAM" id="SSF51261">
    <property type="entry name" value="Duplicated hybrid motif"/>
    <property type="match status" value="1"/>
</dbReference>
<dbReference type="PANTHER" id="PTHR21666:SF270">
    <property type="entry name" value="MUREIN HYDROLASE ACTIVATOR ENVC"/>
    <property type="match status" value="1"/>
</dbReference>
<feature type="chain" id="PRO_5043795229" evidence="3">
    <location>
        <begin position="19"/>
        <end position="394"/>
    </location>
</feature>
<evidence type="ECO:0000256" key="3">
    <source>
        <dbReference type="SAM" id="SignalP"/>
    </source>
</evidence>
<dbReference type="InterPro" id="IPR050570">
    <property type="entry name" value="Cell_wall_metabolism_enzyme"/>
</dbReference>
<evidence type="ECO:0000256" key="1">
    <source>
        <dbReference type="ARBA" id="ARBA00022729"/>
    </source>
</evidence>
<sequence length="394" mass="43101">MRLRLLLVSVLTPLVLWAALPMLSAAETTAQLESKIDATRGKIQMRKGKEKVLSTDISRYNRRIETLQERIDRIGARQSVVQEDLDVKQAELTRLQTDLRSERSRLTRLKLRLTEARGILSARLRELYEADRPDLMTVVLNSRGFADLLERGQFLSRIQAQDNRIVKLVRQAKADATGAAAKLKRLEARQAVVTRRVAARRNELSDLKRGVIGNRAVFAQAKTAKSSALSQVRTERKDLEGHLEGLEKEQAAIQAKLARQSGVPAPAGGYTGSGGQLSMPVKAVFTSPFGQRWGRLHAGIDLAAATGTPIHAADGGRVVIAAPTGGYGNYTCVQHTAAMSTCYAHQSRFATSVGATVKRGQLIGYLGNTGNSTGPHLHFEVRINGVPQDPTRYL</sequence>
<dbReference type="KEGG" id="parq:DSM112329_02142"/>
<dbReference type="PANTHER" id="PTHR21666">
    <property type="entry name" value="PEPTIDASE-RELATED"/>
    <property type="match status" value="1"/>
</dbReference>
<evidence type="ECO:0000259" key="4">
    <source>
        <dbReference type="Pfam" id="PF01551"/>
    </source>
</evidence>
<dbReference type="GO" id="GO:0004222">
    <property type="term" value="F:metalloendopeptidase activity"/>
    <property type="evidence" value="ECO:0007669"/>
    <property type="project" value="TreeGrafter"/>
</dbReference>
<feature type="coiled-coil region" evidence="2">
    <location>
        <begin position="50"/>
        <end position="112"/>
    </location>
</feature>
<organism evidence="6">
    <name type="scientific">Paraconexibacter sp. AEG42_29</name>
    <dbReference type="NCBI Taxonomy" id="2997339"/>
    <lineage>
        <taxon>Bacteria</taxon>
        <taxon>Bacillati</taxon>
        <taxon>Actinomycetota</taxon>
        <taxon>Thermoleophilia</taxon>
        <taxon>Solirubrobacterales</taxon>
        <taxon>Paraconexibacteraceae</taxon>
        <taxon>Paraconexibacter</taxon>
    </lineage>
</organism>
<dbReference type="Pfam" id="PF24568">
    <property type="entry name" value="CC_PcsB"/>
    <property type="match status" value="1"/>
</dbReference>
<feature type="coiled-coil region" evidence="2">
    <location>
        <begin position="229"/>
        <end position="256"/>
    </location>
</feature>
<keyword evidence="1 3" id="KW-0732">Signal</keyword>
<feature type="domain" description="M23ase beta-sheet core" evidence="4">
    <location>
        <begin position="296"/>
        <end position="390"/>
    </location>
</feature>
<dbReference type="Pfam" id="PF01551">
    <property type="entry name" value="Peptidase_M23"/>
    <property type="match status" value="1"/>
</dbReference>
<dbReference type="InterPro" id="IPR057309">
    <property type="entry name" value="PcsB_CC"/>
</dbReference>
<dbReference type="EMBL" id="CP114014">
    <property type="protein sequence ID" value="XAY05293.1"/>
    <property type="molecule type" value="Genomic_DNA"/>
</dbReference>
<evidence type="ECO:0000259" key="5">
    <source>
        <dbReference type="Pfam" id="PF24568"/>
    </source>
</evidence>
<dbReference type="InterPro" id="IPR011055">
    <property type="entry name" value="Dup_hybrid_motif"/>
</dbReference>
<dbReference type="RefSeq" id="WP_354701806.1">
    <property type="nucleotide sequence ID" value="NZ_CP114014.1"/>
</dbReference>
<dbReference type="CDD" id="cd12797">
    <property type="entry name" value="M23_peptidase"/>
    <property type="match status" value="1"/>
</dbReference>
<dbReference type="InterPro" id="IPR016047">
    <property type="entry name" value="M23ase_b-sheet_dom"/>
</dbReference>
<proteinExistence type="predicted"/>
<dbReference type="AlphaFoldDB" id="A0AAU7AUY7"/>
<gene>
    <name evidence="6" type="ORF">DSM112329_02142</name>
</gene>
<evidence type="ECO:0000313" key="6">
    <source>
        <dbReference type="EMBL" id="XAY05293.1"/>
    </source>
</evidence>
<protein>
    <submittedName>
        <fullName evidence="6">Tail length tape measure protein</fullName>
    </submittedName>
</protein>
<feature type="signal peptide" evidence="3">
    <location>
        <begin position="1"/>
        <end position="18"/>
    </location>
</feature>
<dbReference type="Gene3D" id="2.70.70.10">
    <property type="entry name" value="Glucose Permease (Domain IIA)"/>
    <property type="match status" value="1"/>
</dbReference>
<feature type="domain" description="Peptidoglycan hydrolase PcsB coiled-coil" evidence="5">
    <location>
        <begin position="109"/>
        <end position="173"/>
    </location>
</feature>
<accession>A0AAU7AUY7</accession>
<evidence type="ECO:0000256" key="2">
    <source>
        <dbReference type="SAM" id="Coils"/>
    </source>
</evidence>
<name>A0AAU7AUY7_9ACTN</name>
<dbReference type="Gene3D" id="6.10.250.3150">
    <property type="match status" value="1"/>
</dbReference>
<reference evidence="6" key="1">
    <citation type="submission" date="2022-12" db="EMBL/GenBank/DDBJ databases">
        <title>Paraconexibacter alkalitolerans sp. nov. and Baekduia alba sp. nov., isolated from soil and emended description of the genera Paraconexibacter (Chun et al., 2020) and Baekduia (An et al., 2020).</title>
        <authorList>
            <person name="Vieira S."/>
            <person name="Huber K.J."/>
            <person name="Geppert A."/>
            <person name="Wolf J."/>
            <person name="Neumann-Schaal M."/>
            <person name="Muesken M."/>
            <person name="Overmann J."/>
        </authorList>
    </citation>
    <scope>NUCLEOTIDE SEQUENCE</scope>
    <source>
        <strain evidence="6">AEG42_29</strain>
    </source>
</reference>
<keyword evidence="2" id="KW-0175">Coiled coil</keyword>